<accession>A0ABD2NNB2</accession>
<reference evidence="1 2" key="1">
    <citation type="journal article" date="2021" name="BMC Biol.">
        <title>Horizontally acquired antibacterial genes associated with adaptive radiation of ladybird beetles.</title>
        <authorList>
            <person name="Li H.S."/>
            <person name="Tang X.F."/>
            <person name="Huang Y.H."/>
            <person name="Xu Z.Y."/>
            <person name="Chen M.L."/>
            <person name="Du X.Y."/>
            <person name="Qiu B.Y."/>
            <person name="Chen P.T."/>
            <person name="Zhang W."/>
            <person name="Slipinski A."/>
            <person name="Escalona H.E."/>
            <person name="Waterhouse R.M."/>
            <person name="Zwick A."/>
            <person name="Pang H."/>
        </authorList>
    </citation>
    <scope>NUCLEOTIDE SEQUENCE [LARGE SCALE GENOMIC DNA]</scope>
    <source>
        <strain evidence="1">SYSU2018</strain>
    </source>
</reference>
<protein>
    <recommendedName>
        <fullName evidence="3">Maturase K</fullName>
    </recommendedName>
</protein>
<sequence length="125" mass="14332">MSMYYTISHRFNENSLYNISYIDARITFYSSLSSSKTSEKVFSLIFLTCGEFFLIVSKDNHYRSKIYSVQRKFNSSFCQNSAQMNEALSKMGPNFFLLLALSNICELDSITPSIFCSTEIGDSVR</sequence>
<evidence type="ECO:0000313" key="1">
    <source>
        <dbReference type="EMBL" id="KAL3280073.1"/>
    </source>
</evidence>
<dbReference type="AlphaFoldDB" id="A0ABD2NNB2"/>
<evidence type="ECO:0000313" key="2">
    <source>
        <dbReference type="Proteomes" id="UP001516400"/>
    </source>
</evidence>
<organism evidence="1 2">
    <name type="scientific">Cryptolaemus montrouzieri</name>
    <dbReference type="NCBI Taxonomy" id="559131"/>
    <lineage>
        <taxon>Eukaryota</taxon>
        <taxon>Metazoa</taxon>
        <taxon>Ecdysozoa</taxon>
        <taxon>Arthropoda</taxon>
        <taxon>Hexapoda</taxon>
        <taxon>Insecta</taxon>
        <taxon>Pterygota</taxon>
        <taxon>Neoptera</taxon>
        <taxon>Endopterygota</taxon>
        <taxon>Coleoptera</taxon>
        <taxon>Polyphaga</taxon>
        <taxon>Cucujiformia</taxon>
        <taxon>Coccinelloidea</taxon>
        <taxon>Coccinellidae</taxon>
        <taxon>Scymninae</taxon>
        <taxon>Scymnini</taxon>
        <taxon>Cryptolaemus</taxon>
    </lineage>
</organism>
<dbReference type="EMBL" id="JABFTP020000124">
    <property type="protein sequence ID" value="KAL3280073.1"/>
    <property type="molecule type" value="Genomic_DNA"/>
</dbReference>
<keyword evidence="2" id="KW-1185">Reference proteome</keyword>
<name>A0ABD2NNB2_9CUCU</name>
<comment type="caution">
    <text evidence="1">The sequence shown here is derived from an EMBL/GenBank/DDBJ whole genome shotgun (WGS) entry which is preliminary data.</text>
</comment>
<dbReference type="Proteomes" id="UP001516400">
    <property type="component" value="Unassembled WGS sequence"/>
</dbReference>
<evidence type="ECO:0008006" key="3">
    <source>
        <dbReference type="Google" id="ProtNLM"/>
    </source>
</evidence>
<gene>
    <name evidence="1" type="ORF">HHI36_017580</name>
</gene>
<proteinExistence type="predicted"/>